<dbReference type="Pfam" id="PF01479">
    <property type="entry name" value="S4"/>
    <property type="match status" value="1"/>
</dbReference>
<dbReference type="CDD" id="cd00165">
    <property type="entry name" value="S4"/>
    <property type="match status" value="1"/>
</dbReference>
<dbReference type="GO" id="GO:0003723">
    <property type="term" value="F:RNA binding"/>
    <property type="evidence" value="ECO:0007669"/>
    <property type="project" value="UniProtKB-KW"/>
</dbReference>
<sequence length="332" mass="37733">MNMQNNDLLLQNEDVLIENEEDVKLDDNEYIEIIVDEANKGIRIDKLIANIRTELSRSYIQKLIKDNSVYVNNQPVKSNYKAVVADTITINIPELTELNIEPEDIKLDIIYEDSDIILINKPKGMVVHPSAGHYSGTLVNALMYHCKDELSGINGVLRPGIVHRIDMNTTGILIVCKNDHAHTFIAEQLKVHSITRKYNALVYGNIKEDGKVDAPIGRHPIERKKMAINRVNGKRAVTHYKVLENLGNKFAHVECSLETGRTHQIRVHLSSIHHPLVGDDVYGPSKDSFHIQGQALHARVLGFIHPSTREYMEFEAPIPEYFNELLDKLKKK</sequence>
<dbReference type="InterPro" id="IPR050188">
    <property type="entry name" value="RluA_PseudoU_synthase"/>
</dbReference>
<comment type="similarity">
    <text evidence="2 7">Belongs to the pseudouridine synthase RluA family.</text>
</comment>
<dbReference type="SMART" id="SM00363">
    <property type="entry name" value="S4"/>
    <property type="match status" value="1"/>
</dbReference>
<keyword evidence="10" id="KW-1185">Reference proteome</keyword>
<dbReference type="GO" id="GO:0000455">
    <property type="term" value="P:enzyme-directed rRNA pseudouridine synthesis"/>
    <property type="evidence" value="ECO:0007669"/>
    <property type="project" value="UniProtKB-ARBA"/>
</dbReference>
<evidence type="ECO:0000256" key="2">
    <source>
        <dbReference type="ARBA" id="ARBA00010876"/>
    </source>
</evidence>
<dbReference type="Gene3D" id="3.10.290.10">
    <property type="entry name" value="RNA-binding S4 domain"/>
    <property type="match status" value="1"/>
</dbReference>
<dbReference type="FunFam" id="3.30.2350.10:FF:000006">
    <property type="entry name" value="Pseudouridine synthase"/>
    <property type="match status" value="1"/>
</dbReference>
<dbReference type="EC" id="5.4.99.-" evidence="7"/>
<evidence type="ECO:0000256" key="7">
    <source>
        <dbReference type="RuleBase" id="RU362028"/>
    </source>
</evidence>
<dbReference type="InterPro" id="IPR006145">
    <property type="entry name" value="PsdUridine_synth_RsuA/RluA"/>
</dbReference>
<evidence type="ECO:0000313" key="9">
    <source>
        <dbReference type="EMBL" id="BCN31191.1"/>
    </source>
</evidence>
<organism evidence="9 10">
    <name type="scientific">Anaeromicropila herbilytica</name>
    <dbReference type="NCBI Taxonomy" id="2785025"/>
    <lineage>
        <taxon>Bacteria</taxon>
        <taxon>Bacillati</taxon>
        <taxon>Bacillota</taxon>
        <taxon>Clostridia</taxon>
        <taxon>Lachnospirales</taxon>
        <taxon>Lachnospiraceae</taxon>
        <taxon>Anaeromicropila</taxon>
    </lineage>
</organism>
<dbReference type="RefSeq" id="WP_271712333.1">
    <property type="nucleotide sequence ID" value="NZ_AP024169.1"/>
</dbReference>
<accession>A0A7R7IDQ0</accession>
<dbReference type="InterPro" id="IPR036986">
    <property type="entry name" value="S4_RNA-bd_sf"/>
</dbReference>
<dbReference type="SUPFAM" id="SSF55120">
    <property type="entry name" value="Pseudouridine synthase"/>
    <property type="match status" value="1"/>
</dbReference>
<keyword evidence="4 7" id="KW-0413">Isomerase</keyword>
<dbReference type="PROSITE" id="PS50889">
    <property type="entry name" value="S4"/>
    <property type="match status" value="1"/>
</dbReference>
<dbReference type="Pfam" id="PF00849">
    <property type="entry name" value="PseudoU_synth_2"/>
    <property type="match status" value="1"/>
</dbReference>
<protein>
    <recommendedName>
        <fullName evidence="7">Pseudouridine synthase</fullName>
        <ecNumber evidence="7">5.4.99.-</ecNumber>
    </recommendedName>
</protein>
<dbReference type="PANTHER" id="PTHR21600">
    <property type="entry name" value="MITOCHONDRIAL RNA PSEUDOURIDINE SYNTHASE"/>
    <property type="match status" value="1"/>
</dbReference>
<dbReference type="AlphaFoldDB" id="A0A7R7IDQ0"/>
<dbReference type="KEGG" id="ahb:bsdtb5_24860"/>
<comment type="catalytic activity">
    <reaction evidence="1 7">
        <text>a uridine in RNA = a pseudouridine in RNA</text>
        <dbReference type="Rhea" id="RHEA:48348"/>
        <dbReference type="Rhea" id="RHEA-COMP:12068"/>
        <dbReference type="Rhea" id="RHEA-COMP:12069"/>
        <dbReference type="ChEBI" id="CHEBI:65314"/>
        <dbReference type="ChEBI" id="CHEBI:65315"/>
    </reaction>
</comment>
<dbReference type="PROSITE" id="PS01129">
    <property type="entry name" value="PSI_RLU"/>
    <property type="match status" value="1"/>
</dbReference>
<evidence type="ECO:0000256" key="3">
    <source>
        <dbReference type="ARBA" id="ARBA00022884"/>
    </source>
</evidence>
<dbReference type="InterPro" id="IPR020103">
    <property type="entry name" value="PsdUridine_synth_cat_dom_sf"/>
</dbReference>
<dbReference type="CDD" id="cd02869">
    <property type="entry name" value="PseudoU_synth_RluA_like"/>
    <property type="match status" value="1"/>
</dbReference>
<dbReference type="InterPro" id="IPR002942">
    <property type="entry name" value="S4_RNA-bd"/>
</dbReference>
<proteinExistence type="inferred from homology"/>
<keyword evidence="3 6" id="KW-0694">RNA-binding</keyword>
<evidence type="ECO:0000256" key="1">
    <source>
        <dbReference type="ARBA" id="ARBA00000073"/>
    </source>
</evidence>
<dbReference type="EMBL" id="AP024169">
    <property type="protein sequence ID" value="BCN31191.1"/>
    <property type="molecule type" value="Genomic_DNA"/>
</dbReference>
<dbReference type="GO" id="GO:0120159">
    <property type="term" value="F:rRNA pseudouridine synthase activity"/>
    <property type="evidence" value="ECO:0007669"/>
    <property type="project" value="UniProtKB-ARBA"/>
</dbReference>
<dbReference type="PANTHER" id="PTHR21600:SF44">
    <property type="entry name" value="RIBOSOMAL LARGE SUBUNIT PSEUDOURIDINE SYNTHASE D"/>
    <property type="match status" value="1"/>
</dbReference>
<dbReference type="NCBIfam" id="TIGR00005">
    <property type="entry name" value="rluA_subfam"/>
    <property type="match status" value="1"/>
</dbReference>
<comment type="function">
    <text evidence="7">Responsible for synthesis of pseudouridine from uracil.</text>
</comment>
<dbReference type="SUPFAM" id="SSF55174">
    <property type="entry name" value="Alpha-L RNA-binding motif"/>
    <property type="match status" value="1"/>
</dbReference>
<dbReference type="InterPro" id="IPR006224">
    <property type="entry name" value="PsdUridine_synth_RluA-like_CS"/>
</dbReference>
<evidence type="ECO:0000256" key="5">
    <source>
        <dbReference type="PIRSR" id="PIRSR606225-1"/>
    </source>
</evidence>
<evidence type="ECO:0000256" key="6">
    <source>
        <dbReference type="PROSITE-ProRule" id="PRU00182"/>
    </source>
</evidence>
<evidence type="ECO:0000313" key="10">
    <source>
        <dbReference type="Proteomes" id="UP000595897"/>
    </source>
</evidence>
<feature type="domain" description="RNA-binding S4" evidence="8">
    <location>
        <begin position="42"/>
        <end position="106"/>
    </location>
</feature>
<evidence type="ECO:0000256" key="4">
    <source>
        <dbReference type="ARBA" id="ARBA00023235"/>
    </source>
</evidence>
<evidence type="ECO:0000259" key="8">
    <source>
        <dbReference type="SMART" id="SM00363"/>
    </source>
</evidence>
<dbReference type="Gene3D" id="3.30.2350.10">
    <property type="entry name" value="Pseudouridine synthase"/>
    <property type="match status" value="1"/>
</dbReference>
<dbReference type="InterPro" id="IPR006225">
    <property type="entry name" value="PsdUridine_synth_RluC/D"/>
</dbReference>
<reference evidence="9 10" key="1">
    <citation type="submission" date="2020-11" db="EMBL/GenBank/DDBJ databases">
        <title>Draft genome sequencing of a Lachnospiraceae strain isolated from anoxic soil subjected to BSD treatment.</title>
        <authorList>
            <person name="Uek A."/>
            <person name="Tonouchi A."/>
        </authorList>
    </citation>
    <scope>NUCLEOTIDE SEQUENCE [LARGE SCALE GENOMIC DNA]</scope>
    <source>
        <strain evidence="9 10">TB5</strain>
    </source>
</reference>
<feature type="active site" evidence="5">
    <location>
        <position position="166"/>
    </location>
</feature>
<gene>
    <name evidence="9" type="primary">rluD1</name>
    <name evidence="9" type="ORF">bsdtb5_24860</name>
</gene>
<dbReference type="Proteomes" id="UP000595897">
    <property type="component" value="Chromosome"/>
</dbReference>
<name>A0A7R7IDQ0_9FIRM</name>